<keyword evidence="2" id="KW-1185">Reference proteome</keyword>
<evidence type="ECO:0000313" key="1">
    <source>
        <dbReference type="EMBL" id="TYP95345.1"/>
    </source>
</evidence>
<name>A0A5D3YMG5_9BACT</name>
<evidence type="ECO:0000313" key="2">
    <source>
        <dbReference type="Proteomes" id="UP000324595"/>
    </source>
</evidence>
<dbReference type="Proteomes" id="UP000324595">
    <property type="component" value="Unassembled WGS sequence"/>
</dbReference>
<dbReference type="EMBL" id="VNHY01000001">
    <property type="protein sequence ID" value="TYP95345.1"/>
    <property type="molecule type" value="Genomic_DNA"/>
</dbReference>
<protein>
    <submittedName>
        <fullName evidence="1">Uncharacterized protein</fullName>
    </submittedName>
</protein>
<reference evidence="1 2" key="1">
    <citation type="submission" date="2019-07" db="EMBL/GenBank/DDBJ databases">
        <title>Genomic Encyclopedia of Archaeal and Bacterial Type Strains, Phase II (KMG-II): from individual species to whole genera.</title>
        <authorList>
            <person name="Goeker M."/>
        </authorList>
    </citation>
    <scope>NUCLEOTIDE SEQUENCE [LARGE SCALE GENOMIC DNA]</scope>
    <source>
        <strain evidence="1 2">DSM 21935</strain>
    </source>
</reference>
<organism evidence="1 2">
    <name type="scientific">Fodinibius salinus</name>
    <dbReference type="NCBI Taxonomy" id="860790"/>
    <lineage>
        <taxon>Bacteria</taxon>
        <taxon>Pseudomonadati</taxon>
        <taxon>Balneolota</taxon>
        <taxon>Balneolia</taxon>
        <taxon>Balneolales</taxon>
        <taxon>Balneolaceae</taxon>
        <taxon>Fodinibius</taxon>
    </lineage>
</organism>
<accession>A0A5D3YMG5</accession>
<proteinExistence type="predicted"/>
<comment type="caution">
    <text evidence="1">The sequence shown here is derived from an EMBL/GenBank/DDBJ whole genome shotgun (WGS) entry which is preliminary data.</text>
</comment>
<gene>
    <name evidence="1" type="ORF">LX73_0645</name>
</gene>
<dbReference type="AlphaFoldDB" id="A0A5D3YMG5"/>
<sequence>MGYTRFMGRTVTAYWDMQIQGPEGPLQVIDSYTQVSSSKITVIIIVAFAIVADGLPEEPGWRGYDYLKSKNPILHLPRVIIALYAAL</sequence>